<dbReference type="EMBL" id="LBTF01000050">
    <property type="protein sequence ID" value="KKQ34397.1"/>
    <property type="molecule type" value="Genomic_DNA"/>
</dbReference>
<keyword evidence="1" id="KW-0472">Membrane</keyword>
<evidence type="ECO:0000256" key="1">
    <source>
        <dbReference type="SAM" id="Phobius"/>
    </source>
</evidence>
<dbReference type="AlphaFoldDB" id="A0A0G0GWF4"/>
<evidence type="ECO:0000313" key="2">
    <source>
        <dbReference type="EMBL" id="KKQ34397.1"/>
    </source>
</evidence>
<organism evidence="2 3">
    <name type="scientific">Candidatus Nomurabacteria bacterium GW2011_GWB1_37_5</name>
    <dbReference type="NCBI Taxonomy" id="1618742"/>
    <lineage>
        <taxon>Bacteria</taxon>
        <taxon>Candidatus Nomuraibacteriota</taxon>
    </lineage>
</organism>
<sequence>MKRLLISLVLIIAGSVLIRIMAFSDYDYGLWTLSNPIFYITGLVLVSFGGVYMSIGSSGSIWLLKNNEVLDVLKIHWDGAKMRYTLMLRRERSGKIELYEVPSKEAVFNENFAEIKKVMYYCGKLHGCKS</sequence>
<protein>
    <submittedName>
        <fullName evidence="2">Uncharacterized protein</fullName>
    </submittedName>
</protein>
<keyword evidence="1" id="KW-1133">Transmembrane helix</keyword>
<evidence type="ECO:0000313" key="3">
    <source>
        <dbReference type="Proteomes" id="UP000033876"/>
    </source>
</evidence>
<keyword evidence="1" id="KW-0812">Transmembrane</keyword>
<name>A0A0G0GWF4_9BACT</name>
<dbReference type="Proteomes" id="UP000033876">
    <property type="component" value="Unassembled WGS sequence"/>
</dbReference>
<proteinExistence type="predicted"/>
<feature type="transmembrane region" description="Helical" evidence="1">
    <location>
        <begin position="38"/>
        <end position="64"/>
    </location>
</feature>
<accession>A0A0G0GWF4</accession>
<comment type="caution">
    <text evidence="2">The sequence shown here is derived from an EMBL/GenBank/DDBJ whole genome shotgun (WGS) entry which is preliminary data.</text>
</comment>
<gene>
    <name evidence="2" type="ORF">US50_C0050G0005</name>
</gene>
<reference evidence="2 3" key="1">
    <citation type="journal article" date="2015" name="Nature">
        <title>rRNA introns, odd ribosomes, and small enigmatic genomes across a large radiation of phyla.</title>
        <authorList>
            <person name="Brown C.T."/>
            <person name="Hug L.A."/>
            <person name="Thomas B.C."/>
            <person name="Sharon I."/>
            <person name="Castelle C.J."/>
            <person name="Singh A."/>
            <person name="Wilkins M.J."/>
            <person name="Williams K.H."/>
            <person name="Banfield J.F."/>
        </authorList>
    </citation>
    <scope>NUCLEOTIDE SEQUENCE [LARGE SCALE GENOMIC DNA]</scope>
</reference>